<comment type="cofactor">
    <cofactor evidence="8">
        <name>[4Fe-4S] cluster</name>
        <dbReference type="ChEBI" id="CHEBI:49883"/>
    </cofactor>
    <text evidence="8">Binds 2 [4Fe-4S] clusters per subunit.</text>
</comment>
<feature type="binding site" evidence="8">
    <location>
        <position position="370"/>
    </location>
    <ligand>
        <name>[4Fe-4S] cluster</name>
        <dbReference type="ChEBI" id="CHEBI:49883"/>
        <label>1</label>
    </ligand>
</feature>
<comment type="subcellular location">
    <subcellularLocation>
        <location evidence="8">Cell membrane</location>
        <topology evidence="8">Peripheral membrane protein</topology>
    </subcellularLocation>
</comment>
<gene>
    <name evidence="8" type="primary">rnfC</name>
    <name evidence="10" type="ORF">EI71_00501</name>
</gene>
<keyword evidence="3 8" id="KW-0479">Metal-binding</keyword>
<keyword evidence="2 8" id="KW-0004">4Fe-4S</keyword>
<dbReference type="NCBIfam" id="TIGR01945">
    <property type="entry name" value="rnfC"/>
    <property type="match status" value="1"/>
</dbReference>
<dbReference type="SUPFAM" id="SSF46548">
    <property type="entry name" value="alpha-helical ferredoxin"/>
    <property type="match status" value="1"/>
</dbReference>
<proteinExistence type="inferred from homology"/>
<evidence type="ECO:0000313" key="11">
    <source>
        <dbReference type="Proteomes" id="UP000266506"/>
    </source>
</evidence>
<evidence type="ECO:0000256" key="2">
    <source>
        <dbReference type="ARBA" id="ARBA00022485"/>
    </source>
</evidence>
<feature type="binding site" evidence="8">
    <location>
        <position position="414"/>
    </location>
    <ligand>
        <name>[4Fe-4S] cluster</name>
        <dbReference type="ChEBI" id="CHEBI:49883"/>
        <label>1</label>
    </ligand>
</feature>
<dbReference type="InterPro" id="IPR037225">
    <property type="entry name" value="Nuo51_FMN-bd_sf"/>
</dbReference>
<dbReference type="GO" id="GO:0022900">
    <property type="term" value="P:electron transport chain"/>
    <property type="evidence" value="ECO:0007669"/>
    <property type="project" value="UniProtKB-UniRule"/>
</dbReference>
<feature type="domain" description="4Fe-4S ferredoxin-type" evidence="9">
    <location>
        <begin position="355"/>
        <end position="384"/>
    </location>
</feature>
<evidence type="ECO:0000259" key="9">
    <source>
        <dbReference type="PROSITE" id="PS51379"/>
    </source>
</evidence>
<dbReference type="InterPro" id="IPR010208">
    <property type="entry name" value="Ion_transpt_RnfC/RsxC"/>
</dbReference>
<accession>A0A397S0I1</accession>
<dbReference type="PROSITE" id="PS51379">
    <property type="entry name" value="4FE4S_FER_2"/>
    <property type="match status" value="2"/>
</dbReference>
<feature type="binding site" evidence="8">
    <location>
        <position position="374"/>
    </location>
    <ligand>
        <name>[4Fe-4S] cluster</name>
        <dbReference type="ChEBI" id="CHEBI:49883"/>
        <label>2</label>
    </ligand>
</feature>
<dbReference type="Gene3D" id="3.40.50.11540">
    <property type="entry name" value="NADH-ubiquinone oxidoreductase 51kDa subunit"/>
    <property type="match status" value="1"/>
</dbReference>
<organism evidence="10 11">
    <name type="scientific">Anaeroplasma bactoclasticum</name>
    <dbReference type="NCBI Taxonomy" id="2088"/>
    <lineage>
        <taxon>Bacteria</taxon>
        <taxon>Bacillati</taxon>
        <taxon>Mycoplasmatota</taxon>
        <taxon>Mollicutes</taxon>
        <taxon>Anaeroplasmatales</taxon>
        <taxon>Anaeroplasmataceae</taxon>
        <taxon>Anaeroplasma</taxon>
    </lineage>
</organism>
<keyword evidence="5 8" id="KW-0249">Electron transport</keyword>
<keyword evidence="8" id="KW-1278">Translocase</keyword>
<evidence type="ECO:0000256" key="8">
    <source>
        <dbReference type="HAMAP-Rule" id="MF_00461"/>
    </source>
</evidence>
<keyword evidence="1 8" id="KW-0813">Transport</keyword>
<keyword evidence="7 8" id="KW-0411">Iron-sulfur</keyword>
<feature type="domain" description="4Fe-4S ferredoxin-type" evidence="9">
    <location>
        <begin position="395"/>
        <end position="423"/>
    </location>
</feature>
<dbReference type="SUPFAM" id="SSF142984">
    <property type="entry name" value="Nqo1 middle domain-like"/>
    <property type="match status" value="1"/>
</dbReference>
<dbReference type="EMBL" id="QXEV01000003">
    <property type="protein sequence ID" value="RIA78189.1"/>
    <property type="molecule type" value="Genomic_DNA"/>
</dbReference>
<evidence type="ECO:0000256" key="7">
    <source>
        <dbReference type="ARBA" id="ARBA00023014"/>
    </source>
</evidence>
<evidence type="ECO:0000256" key="1">
    <source>
        <dbReference type="ARBA" id="ARBA00022448"/>
    </source>
</evidence>
<evidence type="ECO:0000256" key="6">
    <source>
        <dbReference type="ARBA" id="ARBA00023004"/>
    </source>
</evidence>
<dbReference type="Proteomes" id="UP000266506">
    <property type="component" value="Unassembled WGS sequence"/>
</dbReference>
<name>A0A397S0I1_9MOLU</name>
<evidence type="ECO:0000313" key="10">
    <source>
        <dbReference type="EMBL" id="RIA78189.1"/>
    </source>
</evidence>
<comment type="subunit">
    <text evidence="8">The complex is composed of six subunits: RnfA, RnfB, RnfC, RnfD, RnfE and RnfG.</text>
</comment>
<protein>
    <recommendedName>
        <fullName evidence="8">Ion-translocating oxidoreductase complex subunit C</fullName>
        <ecNumber evidence="8">7.-.-.-</ecNumber>
    </recommendedName>
    <alternativeName>
        <fullName evidence="8">Rnf electron transport complex subunit C</fullName>
    </alternativeName>
</protein>
<dbReference type="InterPro" id="IPR011538">
    <property type="entry name" value="Nuo51_FMN-bd"/>
</dbReference>
<evidence type="ECO:0000256" key="5">
    <source>
        <dbReference type="ARBA" id="ARBA00022982"/>
    </source>
</evidence>
<dbReference type="Pfam" id="PF13534">
    <property type="entry name" value="Fer4_17"/>
    <property type="match status" value="1"/>
</dbReference>
<feature type="binding site" evidence="8">
    <location>
        <position position="364"/>
    </location>
    <ligand>
        <name>[4Fe-4S] cluster</name>
        <dbReference type="ChEBI" id="CHEBI:49883"/>
        <label>1</label>
    </ligand>
</feature>
<comment type="similarity">
    <text evidence="8">Belongs to the 4Fe4S bacterial-type ferredoxin family. RnfC subfamily.</text>
</comment>
<dbReference type="Pfam" id="PF10531">
    <property type="entry name" value="SLBB"/>
    <property type="match status" value="1"/>
</dbReference>
<reference evidence="10 11" key="1">
    <citation type="submission" date="2018-08" db="EMBL/GenBank/DDBJ databases">
        <title>Genomic Encyclopedia of Archaeal and Bacterial Type Strains, Phase II (KMG-II): from individual species to whole genera.</title>
        <authorList>
            <person name="Goeker M."/>
        </authorList>
    </citation>
    <scope>NUCLEOTIDE SEQUENCE [LARGE SCALE GENOMIC DNA]</scope>
    <source>
        <strain evidence="10 11">ATCC 27112</strain>
    </source>
</reference>
<dbReference type="PANTHER" id="PTHR43034">
    <property type="entry name" value="ION-TRANSLOCATING OXIDOREDUCTASE COMPLEX SUBUNIT C"/>
    <property type="match status" value="1"/>
</dbReference>
<dbReference type="InterPro" id="IPR017900">
    <property type="entry name" value="4Fe4S_Fe_S_CS"/>
</dbReference>
<sequence length="436" mass="48986">MIEKTKEIANVRNLTVSLPTIRYVDPDYIYMGVTNARCSTGEIWVKVGDHVKVGQTIGMRKGPFFDQPIQSTVSGEVVGVVKKFHRSGKLLDFYKIKNDKKDEFVETAIERTKEEIKKLTREDFVQITKDMALVGLGGSSFPTYIKFQTKDKIDTILINAVECEPYLSADHRLVMEFPYRIYNGISYAMQAFGAKKAYICIKKKYQDLYDCLSIAKTRFPDLNCDIKRVGNYYPQGWEIELIHSALGIRVPSGVLPAKLGVMVFNVSTIVGLYKAIRYNIPVVKRNFTLTGDGITVPQNYRVRLGTSLQELIEMSGGYKDDSNKVLILGGPMMGANLVRDDAVITKTCTSCIILNEHKFKEEPCVRCASCVYSCPVGLQPVQIMQAVKNKDKEALEKKLNIKACILCGMCTYTCTSKIHLTEYCRKAKKMVQGGGK</sequence>
<dbReference type="OrthoDB" id="9767754at2"/>
<feature type="binding site" evidence="8">
    <location>
        <position position="404"/>
    </location>
    <ligand>
        <name>[4Fe-4S] cluster</name>
        <dbReference type="ChEBI" id="CHEBI:49883"/>
        <label>2</label>
    </ligand>
</feature>
<keyword evidence="11" id="KW-1185">Reference proteome</keyword>
<dbReference type="InterPro" id="IPR017896">
    <property type="entry name" value="4Fe4S_Fe-S-bd"/>
</dbReference>
<dbReference type="HAMAP" id="MF_00461">
    <property type="entry name" value="RsxC_RnfC"/>
    <property type="match status" value="1"/>
</dbReference>
<keyword evidence="4 8" id="KW-0677">Repeat</keyword>
<evidence type="ECO:0000256" key="3">
    <source>
        <dbReference type="ARBA" id="ARBA00022723"/>
    </source>
</evidence>
<feature type="binding site" evidence="8">
    <location>
        <position position="367"/>
    </location>
    <ligand>
        <name>[4Fe-4S] cluster</name>
        <dbReference type="ChEBI" id="CHEBI:49883"/>
        <label>1</label>
    </ligand>
</feature>
<dbReference type="GO" id="GO:0005886">
    <property type="term" value="C:plasma membrane"/>
    <property type="evidence" value="ECO:0007669"/>
    <property type="project" value="UniProtKB-SubCell"/>
</dbReference>
<dbReference type="InterPro" id="IPR026902">
    <property type="entry name" value="RnfC_N"/>
</dbReference>
<dbReference type="GO" id="GO:0046872">
    <property type="term" value="F:metal ion binding"/>
    <property type="evidence" value="ECO:0007669"/>
    <property type="project" value="UniProtKB-KW"/>
</dbReference>
<dbReference type="InParanoid" id="A0A397S0I1"/>
<dbReference type="Pfam" id="PF13375">
    <property type="entry name" value="RnfC_N"/>
    <property type="match status" value="1"/>
</dbReference>
<dbReference type="SUPFAM" id="SSF142019">
    <property type="entry name" value="Nqo1 FMN-binding domain-like"/>
    <property type="match status" value="1"/>
</dbReference>
<dbReference type="GO" id="GO:0051539">
    <property type="term" value="F:4 iron, 4 sulfur cluster binding"/>
    <property type="evidence" value="ECO:0007669"/>
    <property type="project" value="UniProtKB-KW"/>
</dbReference>
<dbReference type="EC" id="7.-.-.-" evidence="8"/>
<dbReference type="PANTHER" id="PTHR43034:SF2">
    <property type="entry name" value="ION-TRANSLOCATING OXIDOREDUCTASE COMPLEX SUBUNIT C"/>
    <property type="match status" value="1"/>
</dbReference>
<dbReference type="Pfam" id="PF01512">
    <property type="entry name" value="Complex1_51K"/>
    <property type="match status" value="1"/>
</dbReference>
<evidence type="ECO:0000256" key="4">
    <source>
        <dbReference type="ARBA" id="ARBA00022737"/>
    </source>
</evidence>
<keyword evidence="8" id="KW-1003">Cell membrane</keyword>
<dbReference type="GO" id="GO:0009055">
    <property type="term" value="F:electron transfer activity"/>
    <property type="evidence" value="ECO:0007669"/>
    <property type="project" value="InterPro"/>
</dbReference>
<comment type="caution">
    <text evidence="10">The sequence shown here is derived from an EMBL/GenBank/DDBJ whole genome shotgun (WGS) entry which is preliminary data.</text>
</comment>
<keyword evidence="6 8" id="KW-0408">Iron</keyword>
<dbReference type="Gene3D" id="3.30.70.20">
    <property type="match status" value="1"/>
</dbReference>
<comment type="function">
    <text evidence="8">Part of a membrane-bound complex that couples electron transfer with translocation of ions across the membrane.</text>
</comment>
<feature type="binding site" evidence="8">
    <location>
        <position position="407"/>
    </location>
    <ligand>
        <name>[4Fe-4S] cluster</name>
        <dbReference type="ChEBI" id="CHEBI:49883"/>
        <label>2</label>
    </ligand>
</feature>
<dbReference type="RefSeq" id="WP_119015667.1">
    <property type="nucleotide sequence ID" value="NZ_QXEV01000003.1"/>
</dbReference>
<keyword evidence="8" id="KW-0472">Membrane</keyword>
<dbReference type="PROSITE" id="PS00198">
    <property type="entry name" value="4FE4S_FER_1"/>
    <property type="match status" value="1"/>
</dbReference>
<dbReference type="AlphaFoldDB" id="A0A397S0I1"/>
<feature type="binding site" evidence="8">
    <location>
        <position position="410"/>
    </location>
    <ligand>
        <name>[4Fe-4S] cluster</name>
        <dbReference type="ChEBI" id="CHEBI:49883"/>
        <label>2</label>
    </ligand>
</feature>
<dbReference type="InterPro" id="IPR019554">
    <property type="entry name" value="Soluble_ligand-bd"/>
</dbReference>